<reference evidence="2 3" key="1">
    <citation type="submission" date="2018-11" db="EMBL/GenBank/DDBJ databases">
        <authorList>
            <consortium name="Pathogen Informatics"/>
        </authorList>
    </citation>
    <scope>NUCLEOTIDE SEQUENCE [LARGE SCALE GENOMIC DNA]</scope>
</reference>
<dbReference type="PROSITE" id="PS50041">
    <property type="entry name" value="C_TYPE_LECTIN_2"/>
    <property type="match status" value="1"/>
</dbReference>
<dbReference type="Proteomes" id="UP000270924">
    <property type="component" value="Unassembled WGS sequence"/>
</dbReference>
<keyword evidence="3" id="KW-1185">Reference proteome</keyword>
<evidence type="ECO:0000259" key="1">
    <source>
        <dbReference type="PROSITE" id="PS50041"/>
    </source>
</evidence>
<name>A0A3P7DVW6_WUCBA</name>
<dbReference type="Gene3D" id="3.10.100.10">
    <property type="entry name" value="Mannose-Binding Protein A, subunit A"/>
    <property type="match status" value="1"/>
</dbReference>
<dbReference type="OMA" id="FYWYSAF"/>
<dbReference type="InterPro" id="IPR001304">
    <property type="entry name" value="C-type_lectin-like"/>
</dbReference>
<proteinExistence type="predicted"/>
<organism evidence="2 3">
    <name type="scientific">Wuchereria bancrofti</name>
    <dbReference type="NCBI Taxonomy" id="6293"/>
    <lineage>
        <taxon>Eukaryota</taxon>
        <taxon>Metazoa</taxon>
        <taxon>Ecdysozoa</taxon>
        <taxon>Nematoda</taxon>
        <taxon>Chromadorea</taxon>
        <taxon>Rhabditida</taxon>
        <taxon>Spirurina</taxon>
        <taxon>Spiruromorpha</taxon>
        <taxon>Filarioidea</taxon>
        <taxon>Onchocercidae</taxon>
        <taxon>Wuchereria</taxon>
    </lineage>
</organism>
<dbReference type="EMBL" id="UYWW01000529">
    <property type="protein sequence ID" value="VDM08717.1"/>
    <property type="molecule type" value="Genomic_DNA"/>
</dbReference>
<dbReference type="InterPro" id="IPR016187">
    <property type="entry name" value="CTDL_fold"/>
</dbReference>
<dbReference type="Pfam" id="PF00059">
    <property type="entry name" value="Lectin_C"/>
    <property type="match status" value="1"/>
</dbReference>
<dbReference type="OrthoDB" id="5806291at2759"/>
<gene>
    <name evidence="2" type="ORF">WBA_LOCUS2103</name>
</gene>
<sequence length="485" mass="56248">MLIKDCYVDDDCPAKQVCRGGSCQERLPLVNDLAKLRPGCLSLLYHCYTDANCPPGFKCGFYKKCYNMSDSRYVVESFIHIPCKREPPEFCAEVTGFENAQCREIEFEYEKIRSYVCQLPPPFIRTELKSCGKGNSCSRYSTCIRGTCYQPFWITVRERCKNDDDCTFRAKCGRDGGCKEGKWSLHHRICRVSLECGNSPTMKFVCRRFECTYRRNVPFECDACRFDEFCDLYENCLPVQRFSEFDCDGDNWFYWYSAFYCSSTKEMTFNDAISECTELKAELAYPPDRGDETALSPESALLSYLAVRGGWVKEGTEEVEKIFVNWNIPDQRDIKSQKVSRSSVPNNATAYSGQKCQTSFVYRHDYCYIAGFTNFMPRFAIRTVCNLLDSEIVKIRNKEEAHTAYGLAGGKSFWLGLRRGKRDWYWDTSTYRTRAHFFFWRTGQPDITNDKNCVYAAYAGEWMTADCDNFRSPKIFVCQSPSYKN</sequence>
<dbReference type="SMART" id="SM00034">
    <property type="entry name" value="CLECT"/>
    <property type="match status" value="1"/>
</dbReference>
<protein>
    <recommendedName>
        <fullName evidence="1">C-type lectin domain-containing protein</fullName>
    </recommendedName>
</protein>
<dbReference type="CDD" id="cd00037">
    <property type="entry name" value="CLECT"/>
    <property type="match status" value="1"/>
</dbReference>
<evidence type="ECO:0000313" key="3">
    <source>
        <dbReference type="Proteomes" id="UP000270924"/>
    </source>
</evidence>
<accession>A0A3P7DVW6</accession>
<dbReference type="InParanoid" id="A0A3P7DVW6"/>
<dbReference type="AlphaFoldDB" id="A0A3P7DVW6"/>
<dbReference type="SUPFAM" id="SSF56436">
    <property type="entry name" value="C-type lectin-like"/>
    <property type="match status" value="1"/>
</dbReference>
<evidence type="ECO:0000313" key="2">
    <source>
        <dbReference type="EMBL" id="VDM08717.1"/>
    </source>
</evidence>
<feature type="domain" description="C-type lectin" evidence="1">
    <location>
        <begin position="363"/>
        <end position="468"/>
    </location>
</feature>
<dbReference type="InterPro" id="IPR016186">
    <property type="entry name" value="C-type_lectin-like/link_sf"/>
</dbReference>